<evidence type="ECO:0000313" key="7">
    <source>
        <dbReference type="EMBL" id="RWS25955.1"/>
    </source>
</evidence>
<dbReference type="InterPro" id="IPR036179">
    <property type="entry name" value="Ig-like_dom_sf"/>
</dbReference>
<dbReference type="InterPro" id="IPR003599">
    <property type="entry name" value="Ig_sub"/>
</dbReference>
<dbReference type="SMART" id="SM00409">
    <property type="entry name" value="IG"/>
    <property type="match status" value="3"/>
</dbReference>
<evidence type="ECO:0000256" key="3">
    <source>
        <dbReference type="ARBA" id="ARBA00022989"/>
    </source>
</evidence>
<dbReference type="OrthoDB" id="6106100at2759"/>
<protein>
    <submittedName>
        <fullName evidence="7">Neuromusculin-like protein</fullName>
    </submittedName>
</protein>
<evidence type="ECO:0000256" key="5">
    <source>
        <dbReference type="ARBA" id="ARBA00023157"/>
    </source>
</evidence>
<dbReference type="InterPro" id="IPR013162">
    <property type="entry name" value="CD80_C2-set"/>
</dbReference>
<reference evidence="7 8" key="1">
    <citation type="journal article" date="2018" name="Gigascience">
        <title>Genomes of trombidid mites reveal novel predicted allergens and laterally-transferred genes associated with secondary metabolism.</title>
        <authorList>
            <person name="Dong X."/>
            <person name="Chaisiri K."/>
            <person name="Xia D."/>
            <person name="Armstrong S.D."/>
            <person name="Fang Y."/>
            <person name="Donnelly M.J."/>
            <person name="Kadowaki T."/>
            <person name="McGarry J.W."/>
            <person name="Darby A.C."/>
            <person name="Makepeace B.L."/>
        </authorList>
    </citation>
    <scope>NUCLEOTIDE SEQUENCE [LARGE SCALE GENOMIC DNA]</scope>
    <source>
        <strain evidence="7">UoL-UT</strain>
    </source>
</reference>
<evidence type="ECO:0000259" key="6">
    <source>
        <dbReference type="PROSITE" id="PS50835"/>
    </source>
</evidence>
<dbReference type="PROSITE" id="PS50835">
    <property type="entry name" value="IG_LIKE"/>
    <property type="match status" value="3"/>
</dbReference>
<dbReference type="SUPFAM" id="SSF48726">
    <property type="entry name" value="Immunoglobulin"/>
    <property type="match status" value="3"/>
</dbReference>
<accession>A0A443SEM4</accession>
<comment type="subcellular location">
    <subcellularLocation>
        <location evidence="1">Membrane</location>
        <topology evidence="1">Single-pass membrane protein</topology>
    </subcellularLocation>
</comment>
<dbReference type="Pfam" id="PF08205">
    <property type="entry name" value="C2-set_2"/>
    <property type="match status" value="2"/>
</dbReference>
<dbReference type="STRING" id="299467.A0A443SEM4"/>
<dbReference type="GO" id="GO:0016020">
    <property type="term" value="C:membrane"/>
    <property type="evidence" value="ECO:0007669"/>
    <property type="project" value="UniProtKB-SubCell"/>
</dbReference>
<keyword evidence="4" id="KW-0472">Membrane</keyword>
<gene>
    <name evidence="7" type="ORF">B4U80_03595</name>
</gene>
<proteinExistence type="predicted"/>
<evidence type="ECO:0000313" key="8">
    <source>
        <dbReference type="Proteomes" id="UP000288716"/>
    </source>
</evidence>
<dbReference type="EMBL" id="NCKV01003206">
    <property type="protein sequence ID" value="RWS25955.1"/>
    <property type="molecule type" value="Genomic_DNA"/>
</dbReference>
<sequence>MSINIDVSILKGETTVIRGVLGSKAELPCRVDLNKCGDIHFITWTKSDQGKVDSDSWTRIYLYSDNVNKPLRDLVNRADFGLNGNNGTFLVIDKLKLTDESFYKCDVTYINGKCPSLTSVQLEILAAPSKPVIEFNGDSVRHGSKVGPFVENDEFTLKCVTNGGRPLPSLIWYRIDRNKTETRLATGEVTHDGNQTWLQLSTKLSRNDLKTKYECRVIHESVASENDDKYKSRVEVDLNVGAVSMDLIGPADEVKETDIVEIACIAHRSRPQVKIKWMNGSKPFENVKSYEIEGNEDGTVTSKSIIEIIVSRFDHNANISCHAENAAMKTAMIRSVQLRATSRDATRKWINSE</sequence>
<evidence type="ECO:0000256" key="1">
    <source>
        <dbReference type="ARBA" id="ARBA00004167"/>
    </source>
</evidence>
<keyword evidence="3" id="KW-1133">Transmembrane helix</keyword>
<dbReference type="AlphaFoldDB" id="A0A443SEM4"/>
<keyword evidence="2" id="KW-0812">Transmembrane</keyword>
<dbReference type="InterPro" id="IPR007110">
    <property type="entry name" value="Ig-like_dom"/>
</dbReference>
<keyword evidence="8" id="KW-1185">Reference proteome</keyword>
<feature type="domain" description="Ig-like" evidence="6">
    <location>
        <begin position="128"/>
        <end position="232"/>
    </location>
</feature>
<feature type="domain" description="Ig-like" evidence="6">
    <location>
        <begin position="22"/>
        <end position="123"/>
    </location>
</feature>
<feature type="domain" description="Ig-like" evidence="6">
    <location>
        <begin position="241"/>
        <end position="337"/>
    </location>
</feature>
<dbReference type="InterPro" id="IPR013783">
    <property type="entry name" value="Ig-like_fold"/>
</dbReference>
<dbReference type="PANTHER" id="PTHR23278">
    <property type="entry name" value="SIDESTEP PROTEIN"/>
    <property type="match status" value="1"/>
</dbReference>
<evidence type="ECO:0000256" key="4">
    <source>
        <dbReference type="ARBA" id="ARBA00023136"/>
    </source>
</evidence>
<dbReference type="PANTHER" id="PTHR23278:SF32">
    <property type="entry name" value="NEUROMUSCULIN, ISOFORM E"/>
    <property type="match status" value="1"/>
</dbReference>
<organism evidence="7 8">
    <name type="scientific">Leptotrombidium deliense</name>
    <dbReference type="NCBI Taxonomy" id="299467"/>
    <lineage>
        <taxon>Eukaryota</taxon>
        <taxon>Metazoa</taxon>
        <taxon>Ecdysozoa</taxon>
        <taxon>Arthropoda</taxon>
        <taxon>Chelicerata</taxon>
        <taxon>Arachnida</taxon>
        <taxon>Acari</taxon>
        <taxon>Acariformes</taxon>
        <taxon>Trombidiformes</taxon>
        <taxon>Prostigmata</taxon>
        <taxon>Anystina</taxon>
        <taxon>Parasitengona</taxon>
        <taxon>Trombiculoidea</taxon>
        <taxon>Trombiculidae</taxon>
        <taxon>Leptotrombidium</taxon>
    </lineage>
</organism>
<name>A0A443SEM4_9ACAR</name>
<dbReference type="Proteomes" id="UP000288716">
    <property type="component" value="Unassembled WGS sequence"/>
</dbReference>
<evidence type="ECO:0000256" key="2">
    <source>
        <dbReference type="ARBA" id="ARBA00022692"/>
    </source>
</evidence>
<keyword evidence="5" id="KW-1015">Disulfide bond</keyword>
<dbReference type="Gene3D" id="2.60.40.10">
    <property type="entry name" value="Immunoglobulins"/>
    <property type="match status" value="3"/>
</dbReference>
<dbReference type="InterPro" id="IPR013106">
    <property type="entry name" value="Ig_V-set"/>
</dbReference>
<dbReference type="Pfam" id="PF07686">
    <property type="entry name" value="V-set"/>
    <property type="match status" value="1"/>
</dbReference>
<comment type="caution">
    <text evidence="7">The sequence shown here is derived from an EMBL/GenBank/DDBJ whole genome shotgun (WGS) entry which is preliminary data.</text>
</comment>
<dbReference type="VEuPathDB" id="VectorBase:LDEU006085"/>